<keyword evidence="2" id="KW-1185">Reference proteome</keyword>
<evidence type="ECO:0000313" key="1">
    <source>
        <dbReference type="EMBL" id="OFJ50314.1"/>
    </source>
</evidence>
<dbReference type="Proteomes" id="UP000178953">
    <property type="component" value="Unassembled WGS sequence"/>
</dbReference>
<organism evidence="1 2">
    <name type="scientific">Mycolicibacterium grossiae</name>
    <dbReference type="NCBI Taxonomy" id="1552759"/>
    <lineage>
        <taxon>Bacteria</taxon>
        <taxon>Bacillati</taxon>
        <taxon>Actinomycetota</taxon>
        <taxon>Actinomycetes</taxon>
        <taxon>Mycobacteriales</taxon>
        <taxon>Mycobacteriaceae</taxon>
        <taxon>Mycolicibacterium</taxon>
    </lineage>
</organism>
<name>A0A1E8PXA1_9MYCO</name>
<accession>A0A1E8PXA1</accession>
<proteinExistence type="predicted"/>
<evidence type="ECO:0000313" key="2">
    <source>
        <dbReference type="Proteomes" id="UP000178953"/>
    </source>
</evidence>
<reference evidence="1 2" key="1">
    <citation type="submission" date="2016-09" db="EMBL/GenBank/DDBJ databases">
        <title>genome sequence of Mycobacterium sp. 739 SCH.</title>
        <authorList>
            <person name="Greninger A.L."/>
            <person name="Qin X."/>
            <person name="Jerome K."/>
            <person name="Vora S."/>
            <person name="Quinn K."/>
        </authorList>
    </citation>
    <scope>NUCLEOTIDE SEQUENCE [LARGE SCALE GENOMIC DNA]</scope>
    <source>
        <strain evidence="1 2">SCH</strain>
    </source>
</reference>
<sequence>MLDDVEVAFDDVAALVVFGIEGWWSPALGATTFAVADLIGRFGNDCDDPSSSQPLSSRSAGIGLVATQAIRPRAWPPPTAALGFQVGEQMLQNRSVVGLASAHEHDQRSSVAVDEVMDLAGQSAAGAANAVVRRLAGQICVIRPSPLCHG</sequence>
<dbReference type="AlphaFoldDB" id="A0A1E8PXA1"/>
<gene>
    <name evidence="1" type="ORF">BEL07_28995</name>
</gene>
<protein>
    <submittedName>
        <fullName evidence="1">Uncharacterized protein</fullName>
    </submittedName>
</protein>
<dbReference type="EMBL" id="MCHX01000168">
    <property type="protein sequence ID" value="OFJ50314.1"/>
    <property type="molecule type" value="Genomic_DNA"/>
</dbReference>
<comment type="caution">
    <text evidence="1">The sequence shown here is derived from an EMBL/GenBank/DDBJ whole genome shotgun (WGS) entry which is preliminary data.</text>
</comment>